<dbReference type="EMBL" id="GBRH01268541">
    <property type="protein sequence ID" value="JAD29354.1"/>
    <property type="molecule type" value="Transcribed_RNA"/>
</dbReference>
<sequence>MDVGKMGPILGSRAESLPVGDVRIAGLDALDLIFDESVVCGRNSLPLLCRSVP</sequence>
<reference evidence="1" key="1">
    <citation type="submission" date="2014-09" db="EMBL/GenBank/DDBJ databases">
        <authorList>
            <person name="Magalhaes I.L.F."/>
            <person name="Oliveira U."/>
            <person name="Santos F.R."/>
            <person name="Vidigal T.H.D.A."/>
            <person name="Brescovit A.D."/>
            <person name="Santos A.J."/>
        </authorList>
    </citation>
    <scope>NUCLEOTIDE SEQUENCE</scope>
    <source>
        <tissue evidence="1">Shoot tissue taken approximately 20 cm above the soil surface</tissue>
    </source>
</reference>
<evidence type="ECO:0000313" key="1">
    <source>
        <dbReference type="EMBL" id="JAD29354.1"/>
    </source>
</evidence>
<organism evidence="1">
    <name type="scientific">Arundo donax</name>
    <name type="common">Giant reed</name>
    <name type="synonym">Donax arundinaceus</name>
    <dbReference type="NCBI Taxonomy" id="35708"/>
    <lineage>
        <taxon>Eukaryota</taxon>
        <taxon>Viridiplantae</taxon>
        <taxon>Streptophyta</taxon>
        <taxon>Embryophyta</taxon>
        <taxon>Tracheophyta</taxon>
        <taxon>Spermatophyta</taxon>
        <taxon>Magnoliopsida</taxon>
        <taxon>Liliopsida</taxon>
        <taxon>Poales</taxon>
        <taxon>Poaceae</taxon>
        <taxon>PACMAD clade</taxon>
        <taxon>Arundinoideae</taxon>
        <taxon>Arundineae</taxon>
        <taxon>Arundo</taxon>
    </lineage>
</organism>
<proteinExistence type="predicted"/>
<name>A0A0A8YR45_ARUDO</name>
<reference evidence="1" key="2">
    <citation type="journal article" date="2015" name="Data Brief">
        <title>Shoot transcriptome of the giant reed, Arundo donax.</title>
        <authorList>
            <person name="Barrero R.A."/>
            <person name="Guerrero F.D."/>
            <person name="Moolhuijzen P."/>
            <person name="Goolsby J.A."/>
            <person name="Tidwell J."/>
            <person name="Bellgard S.E."/>
            <person name="Bellgard M.I."/>
        </authorList>
    </citation>
    <scope>NUCLEOTIDE SEQUENCE</scope>
    <source>
        <tissue evidence="1">Shoot tissue taken approximately 20 cm above the soil surface</tissue>
    </source>
</reference>
<protein>
    <submittedName>
        <fullName evidence="1">Uncharacterized protein</fullName>
    </submittedName>
</protein>
<accession>A0A0A8YR45</accession>
<dbReference type="AlphaFoldDB" id="A0A0A8YR45"/>